<evidence type="ECO:0000313" key="7">
    <source>
        <dbReference type="Proteomes" id="UP000824596"/>
    </source>
</evidence>
<feature type="transmembrane region" description="Helical" evidence="5">
    <location>
        <begin position="385"/>
        <end position="408"/>
    </location>
</feature>
<keyword evidence="7" id="KW-1185">Reference proteome</keyword>
<gene>
    <name evidence="6" type="ORF">HRG_00469</name>
</gene>
<dbReference type="PANTHER" id="PTHR11785:SF382">
    <property type="entry name" value="LOW-AFFINITY METHIONINE PERMEASE"/>
    <property type="match status" value="1"/>
</dbReference>
<keyword evidence="4 5" id="KW-0472">Membrane</keyword>
<feature type="transmembrane region" description="Helical" evidence="5">
    <location>
        <begin position="321"/>
        <end position="341"/>
    </location>
</feature>
<feature type="transmembrane region" description="Helical" evidence="5">
    <location>
        <begin position="74"/>
        <end position="95"/>
    </location>
</feature>
<dbReference type="GeneID" id="68349598"/>
<name>A0A9P8NAY9_9HYPO</name>
<evidence type="ECO:0000313" key="6">
    <source>
        <dbReference type="EMBL" id="KAH0967827.1"/>
    </source>
</evidence>
<feature type="transmembrane region" description="Helical" evidence="5">
    <location>
        <begin position="185"/>
        <end position="202"/>
    </location>
</feature>
<dbReference type="EMBL" id="JAIZPD010000001">
    <property type="protein sequence ID" value="KAH0967827.1"/>
    <property type="molecule type" value="Genomic_DNA"/>
</dbReference>
<dbReference type="Proteomes" id="UP000824596">
    <property type="component" value="Unassembled WGS sequence"/>
</dbReference>
<dbReference type="RefSeq" id="XP_044725340.1">
    <property type="nucleotide sequence ID" value="XM_044858940.1"/>
</dbReference>
<dbReference type="FunFam" id="1.20.1740.10:FF:000025">
    <property type="entry name" value="High-affinity methionine permease"/>
    <property type="match status" value="1"/>
</dbReference>
<feature type="transmembrane region" description="Helical" evidence="5">
    <location>
        <begin position="420"/>
        <end position="441"/>
    </location>
</feature>
<accession>A0A9P8NAY9</accession>
<evidence type="ECO:0000256" key="3">
    <source>
        <dbReference type="ARBA" id="ARBA00022989"/>
    </source>
</evidence>
<dbReference type="InterPro" id="IPR002293">
    <property type="entry name" value="AA/rel_permease1"/>
</dbReference>
<evidence type="ECO:0000256" key="5">
    <source>
        <dbReference type="SAM" id="Phobius"/>
    </source>
</evidence>
<protein>
    <submittedName>
        <fullName evidence="6">Amino acid permease domain-containing protein</fullName>
    </submittedName>
</protein>
<dbReference type="InterPro" id="IPR050598">
    <property type="entry name" value="AminoAcid_Transporter"/>
</dbReference>
<feature type="transmembrane region" description="Helical" evidence="5">
    <location>
        <begin position="32"/>
        <end position="53"/>
    </location>
</feature>
<dbReference type="GO" id="GO:0016020">
    <property type="term" value="C:membrane"/>
    <property type="evidence" value="ECO:0007669"/>
    <property type="project" value="UniProtKB-SubCell"/>
</dbReference>
<dbReference type="OrthoDB" id="5982228at2759"/>
<evidence type="ECO:0000256" key="2">
    <source>
        <dbReference type="ARBA" id="ARBA00022692"/>
    </source>
</evidence>
<dbReference type="AlphaFoldDB" id="A0A9P8NAY9"/>
<feature type="transmembrane region" description="Helical" evidence="5">
    <location>
        <begin position="140"/>
        <end position="165"/>
    </location>
</feature>
<dbReference type="Pfam" id="PF13520">
    <property type="entry name" value="AA_permease_2"/>
    <property type="match status" value="1"/>
</dbReference>
<keyword evidence="3 5" id="KW-1133">Transmembrane helix</keyword>
<keyword evidence="2 5" id="KW-0812">Transmembrane</keyword>
<comment type="caution">
    <text evidence="6">The sequence shown here is derived from an EMBL/GenBank/DDBJ whole genome shotgun (WGS) entry which is preliminary data.</text>
</comment>
<feature type="transmembrane region" description="Helical" evidence="5">
    <location>
        <begin position="347"/>
        <end position="373"/>
    </location>
</feature>
<dbReference type="PANTHER" id="PTHR11785">
    <property type="entry name" value="AMINO ACID TRANSPORTER"/>
    <property type="match status" value="1"/>
</dbReference>
<dbReference type="PIRSF" id="PIRSF006060">
    <property type="entry name" value="AA_transporter"/>
    <property type="match status" value="1"/>
</dbReference>
<evidence type="ECO:0000256" key="4">
    <source>
        <dbReference type="ARBA" id="ARBA00023136"/>
    </source>
</evidence>
<comment type="subcellular location">
    <subcellularLocation>
        <location evidence="1">Membrane</location>
        <topology evidence="1">Multi-pass membrane protein</topology>
    </subcellularLocation>
</comment>
<dbReference type="Gene3D" id="1.20.1740.10">
    <property type="entry name" value="Amino acid/polyamine transporter I"/>
    <property type="match status" value="1"/>
</dbReference>
<dbReference type="GO" id="GO:0015179">
    <property type="term" value="F:L-amino acid transmembrane transporter activity"/>
    <property type="evidence" value="ECO:0007669"/>
    <property type="project" value="TreeGrafter"/>
</dbReference>
<feature type="transmembrane region" description="Helical" evidence="5">
    <location>
        <begin position="223"/>
        <end position="246"/>
    </location>
</feature>
<sequence>MFLIFNKVIGTGIFSTPSVVFASAGSVGVSLILWLVGAIIAFCGLSVFLEFGLAIPRSGGTKNYVERVYRRPRYLASCLVAAHVIFLGFSSVNALSFSRYVLRASSGRESDGWQVRAIAVAVVTFAVVVHSVLPKWGIRLFTVLGVVKVAILVFIVFSGFAALAGHRRVPDPHNFDDSFESESGGGAYAFSKALLSVIYSYGGWESSTYVMGELRRPGKTLAVAAPLAIGSVATLYMLANVAYFAAIPKAQLAKSEVLVADVFFRNMFGDSAASRVLPIFVALSNLGGILAASFVNSRLIQELAKEGLLPFSRFWASTRPFNSPAASLFLHWIVTTIVLFAPPGGPAYTLLVNVSAYANAWVNASVAAGLLWLQHKKSEQWSSPWHTYLPVSLAFLSVNLFLIVAPFIPPREVRKPGEYPYYVFPIVGIATFFLAIIYWVLWRKLIPYCSGHRLVSERTFENQVETVRYRKLAVTHRWPRRGLGT</sequence>
<proteinExistence type="predicted"/>
<organism evidence="6 7">
    <name type="scientific">Hirsutella rhossiliensis</name>
    <dbReference type="NCBI Taxonomy" id="111463"/>
    <lineage>
        <taxon>Eukaryota</taxon>
        <taxon>Fungi</taxon>
        <taxon>Dikarya</taxon>
        <taxon>Ascomycota</taxon>
        <taxon>Pezizomycotina</taxon>
        <taxon>Sordariomycetes</taxon>
        <taxon>Hypocreomycetidae</taxon>
        <taxon>Hypocreales</taxon>
        <taxon>Ophiocordycipitaceae</taxon>
        <taxon>Hirsutella</taxon>
    </lineage>
</organism>
<feature type="transmembrane region" description="Helical" evidence="5">
    <location>
        <begin position="115"/>
        <end position="133"/>
    </location>
</feature>
<evidence type="ECO:0000256" key="1">
    <source>
        <dbReference type="ARBA" id="ARBA00004141"/>
    </source>
</evidence>
<reference evidence="6" key="1">
    <citation type="submission" date="2021-09" db="EMBL/GenBank/DDBJ databases">
        <title>A high-quality genome of the endoparasitic fungus Hirsutella rhossiliensis with a comparison of Hirsutella genomes reveals transposable elements contributing to genome size variation.</title>
        <authorList>
            <person name="Lin R."/>
            <person name="Jiao Y."/>
            <person name="Sun X."/>
            <person name="Ling J."/>
            <person name="Xie B."/>
            <person name="Cheng X."/>
        </authorList>
    </citation>
    <scope>NUCLEOTIDE SEQUENCE</scope>
    <source>
        <strain evidence="6">HR02</strain>
    </source>
</reference>
<feature type="transmembrane region" description="Helical" evidence="5">
    <location>
        <begin position="276"/>
        <end position="300"/>
    </location>
</feature>